<sequence>MLRATGMASATMTAPAAPPLVLFASLGNVGQLNPLLAIAECFAKQHSGVRTVLATSRERERAVRAAGLEFLAIWDSCELSEETCRRFNDAGIRNVDAMVYNCTELLRSEANYRLPAARLEAWVAEHRPWLMVCDTLTEAALSVALRAQVPFIVNTPLPPYFNFPECLPKIFPPFGSGTSLVKISWWHRLYDLAVVVRYGYALVTKLKPIIDQDSAAGVPAPDAYGAGAVAFFNNTSPLLADPRVAWPDKVQWIGTVLSETSARLVQPKHFAEAWARVGDDPANQPLHTWMETAKSSGSPIVVVSLGSIYRLDAPRVQAIYDALRPLPVHVLWKLSASEQAHLPPDARTNDRFWVLEWFTDPMLVLAHPSVKLHINHGGANTLHEALYFGKPQVCLPAWLDCFDFAMRLQDAGAGRSIDTAPHLDATQLLVAAKEVLFDNPSYVERAARLADDLRARGGAAAAAALVAETLQVRRSTL</sequence>
<dbReference type="GeneID" id="85224778"/>
<dbReference type="CDD" id="cd03784">
    <property type="entry name" value="GT1_Gtf-like"/>
    <property type="match status" value="1"/>
</dbReference>
<dbReference type="AlphaFoldDB" id="A0AAF0EWC8"/>
<dbReference type="PANTHER" id="PTHR48050">
    <property type="entry name" value="STEROL 3-BETA-GLUCOSYLTRANSFERASE"/>
    <property type="match status" value="1"/>
</dbReference>
<evidence type="ECO:0000256" key="1">
    <source>
        <dbReference type="ARBA" id="ARBA00022679"/>
    </source>
</evidence>
<dbReference type="InterPro" id="IPR002213">
    <property type="entry name" value="UDP_glucos_trans"/>
</dbReference>
<evidence type="ECO:0000313" key="3">
    <source>
        <dbReference type="Proteomes" id="UP001217754"/>
    </source>
</evidence>
<evidence type="ECO:0000313" key="2">
    <source>
        <dbReference type="EMBL" id="WFD38181.1"/>
    </source>
</evidence>
<keyword evidence="3" id="KW-1185">Reference proteome</keyword>
<name>A0AAF0EWC8_9BASI</name>
<dbReference type="PANTHER" id="PTHR48050:SF13">
    <property type="entry name" value="STEROL 3-BETA-GLUCOSYLTRANSFERASE UGT80A2"/>
    <property type="match status" value="1"/>
</dbReference>
<organism evidence="2 3">
    <name type="scientific">Malassezia japonica</name>
    <dbReference type="NCBI Taxonomy" id="223818"/>
    <lineage>
        <taxon>Eukaryota</taxon>
        <taxon>Fungi</taxon>
        <taxon>Dikarya</taxon>
        <taxon>Basidiomycota</taxon>
        <taxon>Ustilaginomycotina</taxon>
        <taxon>Malasseziomycetes</taxon>
        <taxon>Malasseziales</taxon>
        <taxon>Malasseziaceae</taxon>
        <taxon>Malassezia</taxon>
    </lineage>
</organism>
<dbReference type="InterPro" id="IPR050426">
    <property type="entry name" value="Glycosyltransferase_28"/>
</dbReference>
<gene>
    <name evidence="2" type="ORF">MJAP1_001129</name>
</gene>
<dbReference type="Gene3D" id="3.40.50.2000">
    <property type="entry name" value="Glycogen Phosphorylase B"/>
    <property type="match status" value="2"/>
</dbReference>
<dbReference type="Proteomes" id="UP001217754">
    <property type="component" value="Chromosome 2"/>
</dbReference>
<dbReference type="RefSeq" id="XP_060121078.1">
    <property type="nucleotide sequence ID" value="XM_060265095.1"/>
</dbReference>
<dbReference type="SUPFAM" id="SSF53756">
    <property type="entry name" value="UDP-Glycosyltransferase/glycogen phosphorylase"/>
    <property type="match status" value="1"/>
</dbReference>
<accession>A0AAF0EWC8</accession>
<keyword evidence="1" id="KW-0808">Transferase</keyword>
<protein>
    <submittedName>
        <fullName evidence="2">Uncharacterized protein</fullName>
    </submittedName>
</protein>
<proteinExistence type="predicted"/>
<reference evidence="2" key="1">
    <citation type="submission" date="2023-03" db="EMBL/GenBank/DDBJ databases">
        <title>Mating type loci evolution in Malassezia.</title>
        <authorList>
            <person name="Coelho M.A."/>
        </authorList>
    </citation>
    <scope>NUCLEOTIDE SEQUENCE</scope>
    <source>
        <strain evidence="2">CBS 9431</strain>
    </source>
</reference>
<dbReference type="EMBL" id="CP119959">
    <property type="protein sequence ID" value="WFD38181.1"/>
    <property type="molecule type" value="Genomic_DNA"/>
</dbReference>
<dbReference type="GO" id="GO:0008194">
    <property type="term" value="F:UDP-glycosyltransferase activity"/>
    <property type="evidence" value="ECO:0007669"/>
    <property type="project" value="InterPro"/>
</dbReference>
<dbReference type="Pfam" id="PF00201">
    <property type="entry name" value="UDPGT"/>
    <property type="match status" value="1"/>
</dbReference>